<proteinExistence type="predicted"/>
<dbReference type="InterPro" id="IPR029767">
    <property type="entry name" value="WecB-like"/>
</dbReference>
<name>A0A1G2DG36_9BACT</name>
<dbReference type="GO" id="GO:0006047">
    <property type="term" value="P:UDP-N-acetylglucosamine metabolic process"/>
    <property type="evidence" value="ECO:0007669"/>
    <property type="project" value="InterPro"/>
</dbReference>
<dbReference type="EMBL" id="MHLN01000003">
    <property type="protein sequence ID" value="OGZ12569.1"/>
    <property type="molecule type" value="Genomic_DNA"/>
</dbReference>
<evidence type="ECO:0000313" key="2">
    <source>
        <dbReference type="EMBL" id="OGZ12569.1"/>
    </source>
</evidence>
<evidence type="ECO:0000259" key="1">
    <source>
        <dbReference type="Pfam" id="PF02350"/>
    </source>
</evidence>
<sequence>MLKGKDKRKICFVITSEIHYARNKLILEALRARKDVDIQIAVGASAILPAYGDVPTLLARDKFPCSAKIMMTFEGGTPLAMAKTAGFGTSEFANVFDALLPDIVVLRGDRYEVLSAAIAAAYLNIPVAHIEGGDSTGTIDESVRHAITKLSHIHFVTNKIAHARLLRMGENPRFVFNTGSPEIEYIARNKTRFKTENHVINSLGVGDSIDVKKPYTIVMYHPVTTEYGDNRKNTEEILDAVYEAGIPTIWFWPNTDAGTDEVSKAIRTFREVKKPRHIRFIKYLSPEEFYGLLVSSRCLIGNSSSGIKECSYFGVPVVNVGSRQTGRACGENVVHVPLHDKNTILRAIRTQVAHGKFGQSNLYYKAGTSEKIARVLAMGKYPAIQKRFYE</sequence>
<evidence type="ECO:0000313" key="3">
    <source>
        <dbReference type="Proteomes" id="UP000178099"/>
    </source>
</evidence>
<accession>A0A1G2DG36</accession>
<dbReference type="AlphaFoldDB" id="A0A1G2DG36"/>
<dbReference type="Proteomes" id="UP000178099">
    <property type="component" value="Unassembled WGS sequence"/>
</dbReference>
<dbReference type="PANTHER" id="PTHR43174">
    <property type="entry name" value="UDP-N-ACETYLGLUCOSAMINE 2-EPIMERASE"/>
    <property type="match status" value="1"/>
</dbReference>
<reference evidence="2 3" key="1">
    <citation type="journal article" date="2016" name="Nat. Commun.">
        <title>Thousands of microbial genomes shed light on interconnected biogeochemical processes in an aquifer system.</title>
        <authorList>
            <person name="Anantharaman K."/>
            <person name="Brown C.T."/>
            <person name="Hug L.A."/>
            <person name="Sharon I."/>
            <person name="Castelle C.J."/>
            <person name="Probst A.J."/>
            <person name="Thomas B.C."/>
            <person name="Singh A."/>
            <person name="Wilkins M.J."/>
            <person name="Karaoz U."/>
            <person name="Brodie E.L."/>
            <person name="Williams K.H."/>
            <person name="Hubbard S.S."/>
            <person name="Banfield J.F."/>
        </authorList>
    </citation>
    <scope>NUCLEOTIDE SEQUENCE [LARGE SCALE GENOMIC DNA]</scope>
</reference>
<dbReference type="PANTHER" id="PTHR43174:SF3">
    <property type="entry name" value="UDP-N-ACETYLGLUCOSAMINE 2-EPIMERASE"/>
    <property type="match status" value="1"/>
</dbReference>
<dbReference type="SUPFAM" id="SSF53756">
    <property type="entry name" value="UDP-Glycosyltransferase/glycogen phosphorylase"/>
    <property type="match status" value="1"/>
</dbReference>
<feature type="domain" description="UDP-N-acetylglucosamine 2-epimerase" evidence="1">
    <location>
        <begin position="29"/>
        <end position="376"/>
    </location>
</feature>
<dbReference type="InterPro" id="IPR020004">
    <property type="entry name" value="UDP-GlcNAc_Epase"/>
</dbReference>
<dbReference type="GO" id="GO:0004553">
    <property type="term" value="F:hydrolase activity, hydrolyzing O-glycosyl compounds"/>
    <property type="evidence" value="ECO:0007669"/>
    <property type="project" value="InterPro"/>
</dbReference>
<dbReference type="NCBIfam" id="TIGR03568">
    <property type="entry name" value="NeuC_NnaA"/>
    <property type="match status" value="1"/>
</dbReference>
<comment type="caution">
    <text evidence="2">The sequence shown here is derived from an EMBL/GenBank/DDBJ whole genome shotgun (WGS) entry which is preliminary data.</text>
</comment>
<dbReference type="InterPro" id="IPR003331">
    <property type="entry name" value="UDP_GlcNAc_Epimerase_2_dom"/>
</dbReference>
<dbReference type="Pfam" id="PF02350">
    <property type="entry name" value="Epimerase_2"/>
    <property type="match status" value="1"/>
</dbReference>
<gene>
    <name evidence="2" type="ORF">A3D67_04145</name>
</gene>
<organism evidence="2 3">
    <name type="scientific">Candidatus Lloydbacteria bacterium RIFCSPHIGHO2_02_FULL_51_22</name>
    <dbReference type="NCBI Taxonomy" id="1798663"/>
    <lineage>
        <taxon>Bacteria</taxon>
        <taxon>Candidatus Lloydiibacteriota</taxon>
    </lineage>
</organism>
<protein>
    <submittedName>
        <fullName evidence="2">UDP-N-acetyl-D-glucosamine 2-epimerase, UDP-hydrolysing</fullName>
    </submittedName>
</protein>
<dbReference type="Gene3D" id="3.40.50.2000">
    <property type="entry name" value="Glycogen Phosphorylase B"/>
    <property type="match status" value="2"/>
</dbReference>